<evidence type="ECO:0000256" key="4">
    <source>
        <dbReference type="ARBA" id="ARBA00022827"/>
    </source>
</evidence>
<dbReference type="Gene3D" id="3.50.50.60">
    <property type="entry name" value="FAD/NAD(P)-binding domain"/>
    <property type="match status" value="3"/>
</dbReference>
<evidence type="ECO:0000313" key="5">
    <source>
        <dbReference type="EMBL" id="BCS18487.1"/>
    </source>
</evidence>
<accession>A0A7R7XBQ8</accession>
<name>A0A7R7XBQ8_9EURO</name>
<evidence type="ECO:0000256" key="1">
    <source>
        <dbReference type="ARBA" id="ARBA00001974"/>
    </source>
</evidence>
<keyword evidence="6" id="KW-1185">Reference proteome</keyword>
<comment type="similarity">
    <text evidence="2">Belongs to the FAD-binding monooxygenase family.</text>
</comment>
<dbReference type="PANTHER" id="PTHR42877">
    <property type="entry name" value="L-ORNITHINE N(5)-MONOOXYGENASE-RELATED"/>
    <property type="match status" value="1"/>
</dbReference>
<evidence type="ECO:0000256" key="3">
    <source>
        <dbReference type="ARBA" id="ARBA00022630"/>
    </source>
</evidence>
<proteinExistence type="inferred from homology"/>
<evidence type="ECO:0000256" key="2">
    <source>
        <dbReference type="ARBA" id="ARBA00010139"/>
    </source>
</evidence>
<dbReference type="InterPro" id="IPR036188">
    <property type="entry name" value="FAD/NAD-bd_sf"/>
</dbReference>
<dbReference type="EMBL" id="AP024443">
    <property type="protein sequence ID" value="BCS18487.1"/>
    <property type="molecule type" value="Genomic_DNA"/>
</dbReference>
<evidence type="ECO:0000313" key="6">
    <source>
        <dbReference type="Proteomes" id="UP000654913"/>
    </source>
</evidence>
<dbReference type="Proteomes" id="UP000654913">
    <property type="component" value="Chromosome 1"/>
</dbReference>
<keyword evidence="3" id="KW-0285">Flavoprotein</keyword>
<dbReference type="GeneID" id="64968492"/>
<comment type="cofactor">
    <cofactor evidence="1">
        <name>FAD</name>
        <dbReference type="ChEBI" id="CHEBI:57692"/>
    </cofactor>
</comment>
<sequence length="584" mass="65699">MSSTGPRTSNGSSYTVLEEPLGTPQHLRVVMIGGGASGLNVARHMKLQMENYELQIYEKNEDVGGTWFENRYPGCACDIPSHNYQYTWEPNPDWSHFYSGHSEILRYFQGVASKYGLYDSIRLNHKVISAVWDEALKIWKVEVQNVRTSEVVQDWCHVLLNGCGVLNKWKWPDIPGLHSFAGDLIHSAAWPEGHDLTDKTVAVLGCGSSGVQIVPTIQSKVKSLTTFIRTPTWITAGFAQRHAGPGGANFAFSDEQKARFREHPDEYLHYRKEIEGELNQRFRFIIADSQEQAEAREYSTKEMTTKLSDDERLVNALLPDFAVGCRRPTPGNGYLEALTRENVRVVTERISHVVPEGIVLTTGEVIKIDTFICATGFDLSFTPSFEIVGRQGKTMAEQWKSKPTAYLSLAVPNFPNYFSELNRLSPSSSPGTDSSSSPSSVFLGPNSPVGHGSILPIIEHTTKYVINFLKKIQTQDICSVTPSQAATADYDTHVSTFMQRTAWATPCRSWFKNGTVDGPITALHPGSRIHWFHMLGDIRFEDWEFEYRSANRFRYLGNGFSIREAAGKDTTRYFQDPEEGYRAY</sequence>
<reference evidence="5" key="1">
    <citation type="submission" date="2021-01" db="EMBL/GenBank/DDBJ databases">
        <authorList>
            <consortium name="Aspergillus puulaauensis MK2 genome sequencing consortium"/>
            <person name="Kazuki M."/>
            <person name="Futagami T."/>
        </authorList>
    </citation>
    <scope>NUCLEOTIDE SEQUENCE</scope>
    <source>
        <strain evidence="5">MK2</strain>
    </source>
</reference>
<dbReference type="Pfam" id="PF13450">
    <property type="entry name" value="NAD_binding_8"/>
    <property type="match status" value="1"/>
</dbReference>
<organism evidence="5 6">
    <name type="scientific">Aspergillus puulaauensis</name>
    <dbReference type="NCBI Taxonomy" id="1220207"/>
    <lineage>
        <taxon>Eukaryota</taxon>
        <taxon>Fungi</taxon>
        <taxon>Dikarya</taxon>
        <taxon>Ascomycota</taxon>
        <taxon>Pezizomycotina</taxon>
        <taxon>Eurotiomycetes</taxon>
        <taxon>Eurotiomycetidae</taxon>
        <taxon>Eurotiales</taxon>
        <taxon>Aspergillaceae</taxon>
        <taxon>Aspergillus</taxon>
    </lineage>
</organism>
<dbReference type="SUPFAM" id="SSF51905">
    <property type="entry name" value="FAD/NAD(P)-binding domain"/>
    <property type="match status" value="3"/>
</dbReference>
<dbReference type="PANTHER" id="PTHR42877:SF12">
    <property type="entry name" value="MONOOXYGENASE"/>
    <property type="match status" value="1"/>
</dbReference>
<dbReference type="AlphaFoldDB" id="A0A7R7XBQ8"/>
<dbReference type="RefSeq" id="XP_041550681.1">
    <property type="nucleotide sequence ID" value="XM_041696935.1"/>
</dbReference>
<keyword evidence="4" id="KW-0274">FAD</keyword>
<reference evidence="5" key="2">
    <citation type="submission" date="2021-02" db="EMBL/GenBank/DDBJ databases">
        <title>Aspergillus puulaauensis MK2 genome sequence.</title>
        <authorList>
            <person name="Futagami T."/>
            <person name="Mori K."/>
            <person name="Kadooka C."/>
            <person name="Tanaka T."/>
        </authorList>
    </citation>
    <scope>NUCLEOTIDE SEQUENCE</scope>
    <source>
        <strain evidence="5">MK2</strain>
    </source>
</reference>
<dbReference type="InterPro" id="IPR051209">
    <property type="entry name" value="FAD-bind_Monooxygenase_sf"/>
</dbReference>
<protein>
    <recommendedName>
        <fullName evidence="7">FAD/NAD(P)-binding domain-containing protein</fullName>
    </recommendedName>
</protein>
<evidence type="ECO:0008006" key="7">
    <source>
        <dbReference type="Google" id="ProtNLM"/>
    </source>
</evidence>
<gene>
    <name evidence="5" type="ORF">APUU_11315S</name>
</gene>
<dbReference type="KEGG" id="apuu:APUU_11315S"/>
<dbReference type="OrthoDB" id="74360at2759"/>